<keyword evidence="1" id="KW-0862">Zinc</keyword>
<keyword evidence="1" id="KW-0863">Zinc-finger</keyword>
<dbReference type="AlphaFoldDB" id="A0A1B6CD36"/>
<evidence type="ECO:0000256" key="1">
    <source>
        <dbReference type="PROSITE-ProRule" id="PRU00042"/>
    </source>
</evidence>
<name>A0A1B6CD36_9HEMI</name>
<accession>A0A1B6CD36</accession>
<gene>
    <name evidence="3" type="ORF">g.45776</name>
</gene>
<organism evidence="3">
    <name type="scientific">Clastoptera arizonana</name>
    <name type="common">Arizona spittle bug</name>
    <dbReference type="NCBI Taxonomy" id="38151"/>
    <lineage>
        <taxon>Eukaryota</taxon>
        <taxon>Metazoa</taxon>
        <taxon>Ecdysozoa</taxon>
        <taxon>Arthropoda</taxon>
        <taxon>Hexapoda</taxon>
        <taxon>Insecta</taxon>
        <taxon>Pterygota</taxon>
        <taxon>Neoptera</taxon>
        <taxon>Paraneoptera</taxon>
        <taxon>Hemiptera</taxon>
        <taxon>Auchenorrhyncha</taxon>
        <taxon>Cercopoidea</taxon>
        <taxon>Clastopteridae</taxon>
        <taxon>Clastoptera</taxon>
    </lineage>
</organism>
<evidence type="ECO:0000259" key="2">
    <source>
        <dbReference type="PROSITE" id="PS50157"/>
    </source>
</evidence>
<proteinExistence type="predicted"/>
<dbReference type="InterPro" id="IPR036236">
    <property type="entry name" value="Znf_C2H2_sf"/>
</dbReference>
<dbReference type="EMBL" id="GEDC01025946">
    <property type="protein sequence ID" value="JAS11352.1"/>
    <property type="molecule type" value="Transcribed_RNA"/>
</dbReference>
<evidence type="ECO:0000313" key="3">
    <source>
        <dbReference type="EMBL" id="JAS11352.1"/>
    </source>
</evidence>
<feature type="domain" description="C2H2-type" evidence="2">
    <location>
        <begin position="25"/>
        <end position="52"/>
    </location>
</feature>
<reference evidence="3" key="1">
    <citation type="submission" date="2015-12" db="EMBL/GenBank/DDBJ databases">
        <title>De novo transcriptome assembly of four potential Pierce s Disease insect vectors from Arizona vineyards.</title>
        <authorList>
            <person name="Tassone E.E."/>
        </authorList>
    </citation>
    <scope>NUCLEOTIDE SEQUENCE</scope>
</reference>
<protein>
    <recommendedName>
        <fullName evidence="2">C2H2-type domain-containing protein</fullName>
    </recommendedName>
</protein>
<sequence length="105" mass="12728">GQQDSQVKPWKSTNWPGWMESYAKYRCDQCWRGYRWPETLRRHKRYECGKDPTFQCPFCDYKAKRKNTLESHIKCRHKTKMESSVTSHNNKLSIIEMKLKQEPNI</sequence>
<dbReference type="GO" id="GO:0008270">
    <property type="term" value="F:zinc ion binding"/>
    <property type="evidence" value="ECO:0007669"/>
    <property type="project" value="UniProtKB-KW"/>
</dbReference>
<dbReference type="Gene3D" id="3.30.160.60">
    <property type="entry name" value="Classic Zinc Finger"/>
    <property type="match status" value="1"/>
</dbReference>
<feature type="non-terminal residue" evidence="3">
    <location>
        <position position="1"/>
    </location>
</feature>
<keyword evidence="1" id="KW-0479">Metal-binding</keyword>
<dbReference type="PROSITE" id="PS50157">
    <property type="entry name" value="ZINC_FINGER_C2H2_2"/>
    <property type="match status" value="1"/>
</dbReference>
<dbReference type="SMART" id="SM00355">
    <property type="entry name" value="ZnF_C2H2"/>
    <property type="match status" value="2"/>
</dbReference>
<dbReference type="InterPro" id="IPR013087">
    <property type="entry name" value="Znf_C2H2_type"/>
</dbReference>
<dbReference type="SUPFAM" id="SSF57667">
    <property type="entry name" value="beta-beta-alpha zinc fingers"/>
    <property type="match status" value="1"/>
</dbReference>